<reference evidence="1 2" key="1">
    <citation type="submission" date="2024-04" db="EMBL/GenBank/DDBJ databases">
        <title>Luteolibacter sp. isolated from soil.</title>
        <authorList>
            <person name="An J."/>
        </authorList>
    </citation>
    <scope>NUCLEOTIDE SEQUENCE [LARGE SCALE GENOMIC DNA]</scope>
    <source>
        <strain evidence="1 2">Y139</strain>
    </source>
</reference>
<comment type="caution">
    <text evidence="1">The sequence shown here is derived from an EMBL/GenBank/DDBJ whole genome shotgun (WGS) entry which is preliminary data.</text>
</comment>
<name>A0ABU9B032_9BACT</name>
<dbReference type="EMBL" id="JBBUKT010000008">
    <property type="protein sequence ID" value="MEK7952622.1"/>
    <property type="molecule type" value="Genomic_DNA"/>
</dbReference>
<organism evidence="1 2">
    <name type="scientific">Luteolibacter soli</name>
    <dbReference type="NCBI Taxonomy" id="3135280"/>
    <lineage>
        <taxon>Bacteria</taxon>
        <taxon>Pseudomonadati</taxon>
        <taxon>Verrucomicrobiota</taxon>
        <taxon>Verrucomicrobiia</taxon>
        <taxon>Verrucomicrobiales</taxon>
        <taxon>Verrucomicrobiaceae</taxon>
        <taxon>Luteolibacter</taxon>
    </lineage>
</organism>
<protein>
    <submittedName>
        <fullName evidence="1">Uncharacterized protein</fullName>
    </submittedName>
</protein>
<evidence type="ECO:0000313" key="1">
    <source>
        <dbReference type="EMBL" id="MEK7952622.1"/>
    </source>
</evidence>
<evidence type="ECO:0000313" key="2">
    <source>
        <dbReference type="Proteomes" id="UP001371305"/>
    </source>
</evidence>
<sequence>MKPCLLPPVCRGIGMISAWLLAQAGAEPLTTVIRPSVAYTVKNLSGGVYQDKQPRLYSNGYMGTADAAIESEARMEFQIPPGVVLGMHSMEFRAAQNGFLPTDTGYTYLWYYTGNVGETAKDIPLARSTFTAEAVHDGTLFSRNLSNASTQLTEKFGLAISTRLATKKEVTFADAQLVITYDPPPADNGAAVSLLLTGPGKPFEGQTDPAVVGFDADPDRDGMANFFELWNGTAPDKADVAPTPFFSSTGGIPYVRVQINKYVDDRMLVGAQASNDLITWRDVSSTRTTITTADGQTQAKFTDVIPLASGRSCYFRFVSEPAWKKFP</sequence>
<dbReference type="Proteomes" id="UP001371305">
    <property type="component" value="Unassembled WGS sequence"/>
</dbReference>
<dbReference type="RefSeq" id="WP_341406378.1">
    <property type="nucleotide sequence ID" value="NZ_JBBUKT010000008.1"/>
</dbReference>
<accession>A0ABU9B032</accession>
<keyword evidence="2" id="KW-1185">Reference proteome</keyword>
<proteinExistence type="predicted"/>
<gene>
    <name evidence="1" type="ORF">WKV53_19065</name>
</gene>